<dbReference type="PANTHER" id="PTHR30086:SF20">
    <property type="entry name" value="ARGININE EXPORTER PROTEIN ARGO-RELATED"/>
    <property type="match status" value="1"/>
</dbReference>
<evidence type="ECO:0000256" key="3">
    <source>
        <dbReference type="ARBA" id="ARBA00022692"/>
    </source>
</evidence>
<evidence type="ECO:0000256" key="4">
    <source>
        <dbReference type="ARBA" id="ARBA00022989"/>
    </source>
</evidence>
<feature type="transmembrane region" description="Helical" evidence="6">
    <location>
        <begin position="40"/>
        <end position="65"/>
    </location>
</feature>
<comment type="subcellular location">
    <subcellularLocation>
        <location evidence="1">Cell membrane</location>
        <topology evidence="1">Multi-pass membrane protein</topology>
    </subcellularLocation>
</comment>
<evidence type="ECO:0000256" key="2">
    <source>
        <dbReference type="ARBA" id="ARBA00022475"/>
    </source>
</evidence>
<protein>
    <submittedName>
        <fullName evidence="7">LysE family transporter</fullName>
    </submittedName>
</protein>
<keyword evidence="4 6" id="KW-1133">Transmembrane helix</keyword>
<evidence type="ECO:0000256" key="5">
    <source>
        <dbReference type="ARBA" id="ARBA00023136"/>
    </source>
</evidence>
<proteinExistence type="predicted"/>
<organism evidence="7 8">
    <name type="scientific">Shinella kummerowiae</name>
    <dbReference type="NCBI Taxonomy" id="417745"/>
    <lineage>
        <taxon>Bacteria</taxon>
        <taxon>Pseudomonadati</taxon>
        <taxon>Pseudomonadota</taxon>
        <taxon>Alphaproteobacteria</taxon>
        <taxon>Hyphomicrobiales</taxon>
        <taxon>Rhizobiaceae</taxon>
        <taxon>Shinella</taxon>
    </lineage>
</organism>
<reference evidence="7 8" key="1">
    <citation type="submission" date="2019-12" db="EMBL/GenBank/DDBJ databases">
        <title>Shinella kummerowiae sp. nov., a symbiotic bacterium isolated from root nodules of the herbal legume Kummerowia stipulacea.</title>
        <authorList>
            <person name="Gao J."/>
        </authorList>
    </citation>
    <scope>NUCLEOTIDE SEQUENCE [LARGE SCALE GENOMIC DNA]</scope>
    <source>
        <strain evidence="7 8">CCBAU 25048</strain>
    </source>
</reference>
<gene>
    <name evidence="7" type="ORF">GR138_25465</name>
</gene>
<sequence length="203" mass="21522">MTLETYFAYAAICLVATIVPGPTNMMILANGMRHGVRAGLLNVGGTIAGLAVMITISGLGLASLIALAGRWFDWLRLAGAAYLCWIGWKMIRDQGTSEYSGAASPRRGFFLQGLLVSLSNPKQLLFFGALLPQFIDPGRGQLWQIMIFGGTAIVFCVLSDGSYALVAGHIGRRLDGAARRAIGCIGGGVLILGGAWLASTRFR</sequence>
<feature type="transmembrane region" description="Helical" evidence="6">
    <location>
        <begin position="6"/>
        <end position="28"/>
    </location>
</feature>
<evidence type="ECO:0000256" key="6">
    <source>
        <dbReference type="SAM" id="Phobius"/>
    </source>
</evidence>
<dbReference type="GO" id="GO:0005886">
    <property type="term" value="C:plasma membrane"/>
    <property type="evidence" value="ECO:0007669"/>
    <property type="project" value="UniProtKB-SubCell"/>
</dbReference>
<feature type="transmembrane region" description="Helical" evidence="6">
    <location>
        <begin position="178"/>
        <end position="198"/>
    </location>
</feature>
<feature type="transmembrane region" description="Helical" evidence="6">
    <location>
        <begin position="143"/>
        <end position="166"/>
    </location>
</feature>
<keyword evidence="8" id="KW-1185">Reference proteome</keyword>
<dbReference type="PIRSF" id="PIRSF006324">
    <property type="entry name" value="LeuE"/>
    <property type="match status" value="1"/>
</dbReference>
<comment type="caution">
    <text evidence="7">The sequence shown here is derived from an EMBL/GenBank/DDBJ whole genome shotgun (WGS) entry which is preliminary data.</text>
</comment>
<dbReference type="GO" id="GO:0015171">
    <property type="term" value="F:amino acid transmembrane transporter activity"/>
    <property type="evidence" value="ECO:0007669"/>
    <property type="project" value="TreeGrafter"/>
</dbReference>
<dbReference type="AlphaFoldDB" id="A0A6N8SMR3"/>
<dbReference type="PANTHER" id="PTHR30086">
    <property type="entry name" value="ARGININE EXPORTER PROTEIN ARGO"/>
    <property type="match status" value="1"/>
</dbReference>
<evidence type="ECO:0000256" key="1">
    <source>
        <dbReference type="ARBA" id="ARBA00004651"/>
    </source>
</evidence>
<accession>A0A6N8SMR3</accession>
<evidence type="ECO:0000313" key="8">
    <source>
        <dbReference type="Proteomes" id="UP000435802"/>
    </source>
</evidence>
<dbReference type="OrthoDB" id="9804822at2"/>
<keyword evidence="3 6" id="KW-0812">Transmembrane</keyword>
<dbReference type="Pfam" id="PF01810">
    <property type="entry name" value="LysE"/>
    <property type="match status" value="1"/>
</dbReference>
<name>A0A6N8SMR3_9HYPH</name>
<dbReference type="InterPro" id="IPR001123">
    <property type="entry name" value="LeuE-type"/>
</dbReference>
<dbReference type="EMBL" id="WUMK01000011">
    <property type="protein sequence ID" value="MXN48566.1"/>
    <property type="molecule type" value="Genomic_DNA"/>
</dbReference>
<keyword evidence="5 6" id="KW-0472">Membrane</keyword>
<keyword evidence="2" id="KW-1003">Cell membrane</keyword>
<dbReference type="Proteomes" id="UP000435802">
    <property type="component" value="Unassembled WGS sequence"/>
</dbReference>
<dbReference type="RefSeq" id="WP_160862065.1">
    <property type="nucleotide sequence ID" value="NZ_JAODWE010000003.1"/>
</dbReference>
<evidence type="ECO:0000313" key="7">
    <source>
        <dbReference type="EMBL" id="MXN48566.1"/>
    </source>
</evidence>